<reference evidence="3" key="1">
    <citation type="submission" date="2016-10" db="EMBL/GenBank/DDBJ databases">
        <authorList>
            <person name="Varghese N."/>
            <person name="Submissions S."/>
        </authorList>
    </citation>
    <scope>NUCLEOTIDE SEQUENCE [LARGE SCALE GENOMIC DNA]</scope>
    <source>
        <strain evidence="3">DSM 17044</strain>
    </source>
</reference>
<dbReference type="NCBIfam" id="NF033611">
    <property type="entry name" value="SAVED"/>
    <property type="match status" value="1"/>
</dbReference>
<keyword evidence="3" id="KW-1185">Reference proteome</keyword>
<evidence type="ECO:0000313" key="2">
    <source>
        <dbReference type="EMBL" id="SEK95821.1"/>
    </source>
</evidence>
<gene>
    <name evidence="2" type="ORF">SAMN05444354_103173</name>
</gene>
<evidence type="ECO:0000313" key="3">
    <source>
        <dbReference type="Proteomes" id="UP000182719"/>
    </source>
</evidence>
<dbReference type="OrthoDB" id="268467at2"/>
<organism evidence="2 3">
    <name type="scientific">Stigmatella aurantiaca</name>
    <dbReference type="NCBI Taxonomy" id="41"/>
    <lineage>
        <taxon>Bacteria</taxon>
        <taxon>Pseudomonadati</taxon>
        <taxon>Myxococcota</taxon>
        <taxon>Myxococcia</taxon>
        <taxon>Myxococcales</taxon>
        <taxon>Cystobacterineae</taxon>
        <taxon>Archangiaceae</taxon>
        <taxon>Stigmatella</taxon>
    </lineage>
</organism>
<dbReference type="AlphaFoldDB" id="A0A1H7LA66"/>
<sequence>MANAVIPRWHGDNYQSRIFWENAFNLLDPGSCVAEVTFEADGPKAFDDVVVKYDPPVVRSGPGRVRAEYHQIKWHVAYGGRFGFKDFTSPEFIGAQRFSLLERLQQARAAAEPGSRFSLVTVHRIRDDDPLAELVSGHDKSLLTEKLFDGTTPRSRMGKVRQCWREHLGLSKDDDLRELLTGFRVLEGHRSLEEMRQQLNLKAQAVGLVTCPETQSEFRYDELARQLKVRGLHALTRETFEQFCREEGLLTGRREEQGGFLPVAIRSFLGPAADIVGASPENTLVLTDDFRQRYLRDSLGWQRDIRPKVEGFLRDAVRRSSRLRLILDAHASIAFLAGSVLDLKSGVATELVQKGRVGARTWRADDGSAARDAPLRVTHASLGRGREIVAALSLTQATEVQARAYAEAHLPEAGTLVSFTPPMGPSQHSVAGGEHASVLAGQVSNVLREFKAREPDVCVHLFAACPNSVLFFLGQQHQGIAPCIVYEFDFDRRGHKGYQPSFVIA</sequence>
<dbReference type="RefSeq" id="WP_075005780.1">
    <property type="nucleotide sequence ID" value="NZ_FOAP01000003.1"/>
</dbReference>
<dbReference type="InterPro" id="IPR040836">
    <property type="entry name" value="SAVED"/>
</dbReference>
<proteinExistence type="predicted"/>
<evidence type="ECO:0000259" key="1">
    <source>
        <dbReference type="Pfam" id="PF18145"/>
    </source>
</evidence>
<feature type="domain" description="SMODS-associated and fused to various effectors" evidence="1">
    <location>
        <begin position="306"/>
        <end position="504"/>
    </location>
</feature>
<dbReference type="EMBL" id="FOAP01000003">
    <property type="protein sequence ID" value="SEK95821.1"/>
    <property type="molecule type" value="Genomic_DNA"/>
</dbReference>
<dbReference type="Proteomes" id="UP000182719">
    <property type="component" value="Unassembled WGS sequence"/>
</dbReference>
<name>A0A1H7LA66_STIAU</name>
<protein>
    <recommendedName>
        <fullName evidence="1">SMODS-associated and fused to various effectors domain-containing protein</fullName>
    </recommendedName>
</protein>
<accession>A0A1H7LA66</accession>
<dbReference type="Pfam" id="PF18145">
    <property type="entry name" value="SAVED"/>
    <property type="match status" value="1"/>
</dbReference>